<organism evidence="1 2">
    <name type="scientific">Candidatus Woesebacteria bacterium RBG_16_39_8b</name>
    <dbReference type="NCBI Taxonomy" id="1802482"/>
    <lineage>
        <taxon>Bacteria</taxon>
        <taxon>Candidatus Woeseibacteriota</taxon>
    </lineage>
</organism>
<evidence type="ECO:0000313" key="1">
    <source>
        <dbReference type="EMBL" id="OGM12644.1"/>
    </source>
</evidence>
<reference evidence="1 2" key="1">
    <citation type="journal article" date="2016" name="Nat. Commun.">
        <title>Thousands of microbial genomes shed light on interconnected biogeochemical processes in an aquifer system.</title>
        <authorList>
            <person name="Anantharaman K."/>
            <person name="Brown C.T."/>
            <person name="Hug L.A."/>
            <person name="Sharon I."/>
            <person name="Castelle C.J."/>
            <person name="Probst A.J."/>
            <person name="Thomas B.C."/>
            <person name="Singh A."/>
            <person name="Wilkins M.J."/>
            <person name="Karaoz U."/>
            <person name="Brodie E.L."/>
            <person name="Williams K.H."/>
            <person name="Hubbard S.S."/>
            <person name="Banfield J.F."/>
        </authorList>
    </citation>
    <scope>NUCLEOTIDE SEQUENCE [LARGE SCALE GENOMIC DNA]</scope>
</reference>
<dbReference type="Proteomes" id="UP000179013">
    <property type="component" value="Unassembled WGS sequence"/>
</dbReference>
<proteinExistence type="predicted"/>
<comment type="caution">
    <text evidence="1">The sequence shown here is derived from an EMBL/GenBank/DDBJ whole genome shotgun (WGS) entry which is preliminary data.</text>
</comment>
<name>A0A1F7XC84_9BACT</name>
<accession>A0A1F7XC84</accession>
<sequence length="109" mass="12478">MERNRCVEAGCLAACCRDAYFHNVYKEAEILRVFPEAKREKSKNIVGDLDPGIYYAKYLFGACRVRIVGKCLMLNGTECTIYENRLDDCTNLSIASNACCDFRRGFRQE</sequence>
<evidence type="ECO:0000313" key="2">
    <source>
        <dbReference type="Proteomes" id="UP000179013"/>
    </source>
</evidence>
<dbReference type="EMBL" id="MGFU01000019">
    <property type="protein sequence ID" value="OGM12644.1"/>
    <property type="molecule type" value="Genomic_DNA"/>
</dbReference>
<protein>
    <submittedName>
        <fullName evidence="1">Uncharacterized protein</fullName>
    </submittedName>
</protein>
<gene>
    <name evidence="1" type="ORF">A2V80_01195</name>
</gene>
<dbReference type="AlphaFoldDB" id="A0A1F7XC84"/>